<protein>
    <submittedName>
        <fullName evidence="1">Uncharacterized protein</fullName>
    </submittedName>
</protein>
<sequence>MPSLLCSFAPRLSLECLSPSYFLPCVQIEILCFKTRREHPQPKAPQSAAISQWSKPMALYRSLPYSVKGSQQRPFFIILKKIMFVFSLIFNHKNFFISSLFNWF</sequence>
<reference evidence="1 2" key="1">
    <citation type="journal article" date="2008" name="Biol. Direct">
        <title>Complete genome sequence of the extremely acidophilic methanotroph isolate V4, Methylacidiphilum infernorum, a representative of the bacterial phylum Verrucomicrobia.</title>
        <authorList>
            <person name="Hou S."/>
            <person name="Makarova K.S."/>
            <person name="Saw J.H."/>
            <person name="Senin P."/>
            <person name="Ly B.V."/>
            <person name="Zhou Z."/>
            <person name="Ren Y."/>
            <person name="Wang J."/>
            <person name="Galperin M.Y."/>
            <person name="Omelchenko M.V."/>
            <person name="Wolf Y.I."/>
            <person name="Yutin N."/>
            <person name="Koonin E.V."/>
            <person name="Stott M.B."/>
            <person name="Mountain B.W."/>
            <person name="Crowe M.A."/>
            <person name="Smirnova A.V."/>
            <person name="Dunfield P.F."/>
            <person name="Feng L."/>
            <person name="Wang L."/>
            <person name="Alam M."/>
        </authorList>
    </citation>
    <scope>NUCLEOTIDE SEQUENCE [LARGE SCALE GENOMIC DNA]</scope>
    <source>
        <strain evidence="2">Isolate V4</strain>
    </source>
</reference>
<dbReference type="HOGENOM" id="CLU_2246846_0_0_0"/>
<dbReference type="KEGG" id="min:Minf_2372"/>
<dbReference type="AlphaFoldDB" id="B3E0U9"/>
<dbReference type="STRING" id="481448.Minf_2372"/>
<organism evidence="1 2">
    <name type="scientific">Methylacidiphilum infernorum (isolate V4)</name>
    <name type="common">Methylokorus infernorum (strain V4)</name>
    <dbReference type="NCBI Taxonomy" id="481448"/>
    <lineage>
        <taxon>Bacteria</taxon>
        <taxon>Pseudomonadati</taxon>
        <taxon>Verrucomicrobiota</taxon>
        <taxon>Methylacidiphilae</taxon>
        <taxon>Methylacidiphilales</taxon>
        <taxon>Methylacidiphilaceae</taxon>
        <taxon>Methylacidiphilum (ex Ratnadevi et al. 2023)</taxon>
    </lineage>
</organism>
<name>B3E0U9_METI4</name>
<evidence type="ECO:0000313" key="1">
    <source>
        <dbReference type="EMBL" id="ACD84426.1"/>
    </source>
</evidence>
<proteinExistence type="predicted"/>
<gene>
    <name evidence="1" type="ordered locus">Minf_2372</name>
</gene>
<accession>B3E0U9</accession>
<dbReference type="EMBL" id="CP000975">
    <property type="protein sequence ID" value="ACD84426.1"/>
    <property type="molecule type" value="Genomic_DNA"/>
</dbReference>
<evidence type="ECO:0000313" key="2">
    <source>
        <dbReference type="Proteomes" id="UP000009149"/>
    </source>
</evidence>
<dbReference type="Proteomes" id="UP000009149">
    <property type="component" value="Chromosome"/>
</dbReference>